<evidence type="ECO:0000313" key="5">
    <source>
        <dbReference type="EMBL" id="NHZ78124.1"/>
    </source>
</evidence>
<evidence type="ECO:0000256" key="2">
    <source>
        <dbReference type="ARBA" id="ARBA00023125"/>
    </source>
</evidence>
<proteinExistence type="predicted"/>
<dbReference type="Pfam" id="PF01381">
    <property type="entry name" value="HTH_3"/>
    <property type="match status" value="1"/>
</dbReference>
<dbReference type="PANTHER" id="PTHR36511:SF4">
    <property type="entry name" value="ANTITOXIN MQSA"/>
    <property type="match status" value="1"/>
</dbReference>
<dbReference type="CDD" id="cd00093">
    <property type="entry name" value="HTH_XRE"/>
    <property type="match status" value="1"/>
</dbReference>
<dbReference type="InterPro" id="IPR052359">
    <property type="entry name" value="HTH-type_reg/antitoxin"/>
</dbReference>
<dbReference type="InterPro" id="IPR010982">
    <property type="entry name" value="Lambda_DNA-bd_dom_sf"/>
</dbReference>
<evidence type="ECO:0000259" key="4">
    <source>
        <dbReference type="PROSITE" id="PS50943"/>
    </source>
</evidence>
<dbReference type="SUPFAM" id="SSF47413">
    <property type="entry name" value="lambda repressor-like DNA-binding domains"/>
    <property type="match status" value="1"/>
</dbReference>
<evidence type="ECO:0000256" key="3">
    <source>
        <dbReference type="ARBA" id="ARBA00023163"/>
    </source>
</evidence>
<comment type="caution">
    <text evidence="5">The sequence shown here is derived from an EMBL/GenBank/DDBJ whole genome shotgun (WGS) entry which is preliminary data.</text>
</comment>
<dbReference type="Gene3D" id="1.10.260.40">
    <property type="entry name" value="lambda repressor-like DNA-binding domains"/>
    <property type="match status" value="1"/>
</dbReference>
<accession>A0ABX0N5Y2</accession>
<evidence type="ECO:0000256" key="1">
    <source>
        <dbReference type="ARBA" id="ARBA00023015"/>
    </source>
</evidence>
<sequence>MTPNEIVSIRKALGLKQADFARLFDAHVMTISKWERGVAVPTPYQAALMGQFRQKAAAAEEQARTEVKNLLITAGVLAALMWLLSQSKK</sequence>
<dbReference type="PROSITE" id="PS50943">
    <property type="entry name" value="HTH_CROC1"/>
    <property type="match status" value="1"/>
</dbReference>
<reference evidence="5 6" key="1">
    <citation type="submission" date="2019-10" db="EMBL/GenBank/DDBJ databases">
        <title>Taxonomy of Antarctic Massilia spp.: description of Massilia rubra sp. nov., Massilia aquatica sp. nov., Massilia mucilaginosa sp. nov., Massilia frigida sp. nov. isolated from streams, lakes and regoliths.</title>
        <authorList>
            <person name="Holochova P."/>
            <person name="Sedlacek I."/>
            <person name="Kralova S."/>
            <person name="Maslanova I."/>
            <person name="Busse H.-J."/>
            <person name="Stankova E."/>
            <person name="Vrbovska V."/>
            <person name="Kovarovic V."/>
            <person name="Bartak M."/>
            <person name="Svec P."/>
            <person name="Pantucek R."/>
        </authorList>
    </citation>
    <scope>NUCLEOTIDE SEQUENCE [LARGE SCALE GENOMIC DNA]</scope>
    <source>
        <strain evidence="5 6">CCM 8695</strain>
    </source>
</reference>
<evidence type="ECO:0000313" key="6">
    <source>
        <dbReference type="Proteomes" id="UP000621455"/>
    </source>
</evidence>
<keyword evidence="3" id="KW-0804">Transcription</keyword>
<keyword evidence="6" id="KW-1185">Reference proteome</keyword>
<dbReference type="RefSeq" id="WP_167084605.1">
    <property type="nucleotide sequence ID" value="NZ_WHJG01000001.1"/>
</dbReference>
<name>A0ABX0N5Y2_9BURK</name>
<keyword evidence="2" id="KW-0238">DNA-binding</keyword>
<dbReference type="Proteomes" id="UP000621455">
    <property type="component" value="Unassembled WGS sequence"/>
</dbReference>
<dbReference type="InterPro" id="IPR001387">
    <property type="entry name" value="Cro/C1-type_HTH"/>
</dbReference>
<dbReference type="EMBL" id="WHJG01000001">
    <property type="protein sequence ID" value="NHZ78124.1"/>
    <property type="molecule type" value="Genomic_DNA"/>
</dbReference>
<feature type="domain" description="HTH cro/C1-type" evidence="4">
    <location>
        <begin position="6"/>
        <end position="42"/>
    </location>
</feature>
<gene>
    <name evidence="5" type="ORF">F2P44_02260</name>
</gene>
<organism evidence="5 6">
    <name type="scientific">Massilia frigida</name>
    <dbReference type="NCBI Taxonomy" id="2609281"/>
    <lineage>
        <taxon>Bacteria</taxon>
        <taxon>Pseudomonadati</taxon>
        <taxon>Pseudomonadota</taxon>
        <taxon>Betaproteobacteria</taxon>
        <taxon>Burkholderiales</taxon>
        <taxon>Oxalobacteraceae</taxon>
        <taxon>Telluria group</taxon>
        <taxon>Massilia</taxon>
    </lineage>
</organism>
<keyword evidence="1" id="KW-0805">Transcription regulation</keyword>
<protein>
    <submittedName>
        <fullName evidence="5">Helix-turn-helix domain-containing protein</fullName>
    </submittedName>
</protein>
<dbReference type="PANTHER" id="PTHR36511">
    <property type="entry name" value="MERR FAMILY BACTERIAL REGULATORY PROTEIN"/>
    <property type="match status" value="1"/>
</dbReference>